<name>A0A382HVT0_9ZZZZ</name>
<protein>
    <submittedName>
        <fullName evidence="2">Uncharacterized protein</fullName>
    </submittedName>
</protein>
<evidence type="ECO:0000256" key="1">
    <source>
        <dbReference type="SAM" id="MobiDB-lite"/>
    </source>
</evidence>
<feature type="non-terminal residue" evidence="2">
    <location>
        <position position="115"/>
    </location>
</feature>
<dbReference type="AlphaFoldDB" id="A0A382HVT0"/>
<feature type="region of interest" description="Disordered" evidence="1">
    <location>
        <begin position="41"/>
        <end position="60"/>
    </location>
</feature>
<reference evidence="2" key="1">
    <citation type="submission" date="2018-05" db="EMBL/GenBank/DDBJ databases">
        <authorList>
            <person name="Lanie J.A."/>
            <person name="Ng W.-L."/>
            <person name="Kazmierczak K.M."/>
            <person name="Andrzejewski T.M."/>
            <person name="Davidsen T.M."/>
            <person name="Wayne K.J."/>
            <person name="Tettelin H."/>
            <person name="Glass J.I."/>
            <person name="Rusch D."/>
            <person name="Podicherti R."/>
            <person name="Tsui H.-C.T."/>
            <person name="Winkler M.E."/>
        </authorList>
    </citation>
    <scope>NUCLEOTIDE SEQUENCE</scope>
</reference>
<organism evidence="2">
    <name type="scientific">marine metagenome</name>
    <dbReference type="NCBI Taxonomy" id="408172"/>
    <lineage>
        <taxon>unclassified sequences</taxon>
        <taxon>metagenomes</taxon>
        <taxon>ecological metagenomes</taxon>
    </lineage>
</organism>
<sequence>MAVNKLDISMMEDVGTSANQLVQRDGSGNLPAVDGSQLTGVAPFTSSASDPAIDTNPSDGVGTIWYNTTSGEGYVCTDATAGANVWTNIGAGTGGILPNDGVQQGSSYGFTVGGK</sequence>
<evidence type="ECO:0000313" key="2">
    <source>
        <dbReference type="EMBL" id="SVB90733.1"/>
    </source>
</evidence>
<dbReference type="EMBL" id="UINC01063274">
    <property type="protein sequence ID" value="SVB90733.1"/>
    <property type="molecule type" value="Genomic_DNA"/>
</dbReference>
<accession>A0A382HVT0</accession>
<proteinExistence type="predicted"/>
<gene>
    <name evidence="2" type="ORF">METZ01_LOCUS243587</name>
</gene>